<evidence type="ECO:0000256" key="5">
    <source>
        <dbReference type="ARBA" id="ARBA00023235"/>
    </source>
</evidence>
<accession>A0ABT0C4B4</accession>
<evidence type="ECO:0000256" key="1">
    <source>
        <dbReference type="ARBA" id="ARBA00001974"/>
    </source>
</evidence>
<comment type="similarity">
    <text evidence="2">Belongs to the UDP-galactopyranose/dTDP-fucopyranose mutase family.</text>
</comment>
<evidence type="ECO:0000313" key="7">
    <source>
        <dbReference type="EMBL" id="MCJ2381790.1"/>
    </source>
</evidence>
<dbReference type="SUPFAM" id="SSF51971">
    <property type="entry name" value="Nucleotide-binding domain"/>
    <property type="match status" value="1"/>
</dbReference>
<dbReference type="InterPro" id="IPR015899">
    <property type="entry name" value="UDP-GalPyranose_mutase_C"/>
</dbReference>
<proteinExistence type="inferred from homology"/>
<dbReference type="InterPro" id="IPR004379">
    <property type="entry name" value="UDP-GALP_mutase"/>
</dbReference>
<sequence length="360" mass="41867">MTRPKYDYLIVGSGLYGAMFAHTATLQGKKCLVIEKNGHIGGYCYTENVHGIEVHKFGAHIFRTNSKKVWNFVNSICDFVPFVNSPIACYQGKTYNLPFNMNTFNQLFGVNTPEAAFDAIKKDKVVFDNPKNLEEHCLSTVGRKIYETLIKGYTEKQWGKECKELPASIMKRIPVRYTFDNNYFNERYQGIPECGYTEFIRRLLVGSDVWTENDFFDDVEWFKSIAKEIIYTGQIDKFYDYKFGALDYRSVKFKEIYLSDIDNQQGNAVVNFTDRDTPYTRMIEHKHFLKTQCKGTVISYETPCDYSENGSPSYPIPTEENLSKYSRYKDLADKEPNVIFGGRLAEYKYYSMNDIIEQFV</sequence>
<reference evidence="7 8" key="1">
    <citation type="submission" date="2022-03" db="EMBL/GenBank/DDBJ databases">
        <title>Parabacteroides sp. nov. isolated from swine feces.</title>
        <authorList>
            <person name="Bak J.E."/>
        </authorList>
    </citation>
    <scope>NUCLEOTIDE SEQUENCE [LARGE SCALE GENOMIC DNA]</scope>
    <source>
        <strain evidence="7 8">AGMB00274</strain>
    </source>
</reference>
<dbReference type="Proteomes" id="UP001165444">
    <property type="component" value="Unassembled WGS sequence"/>
</dbReference>
<comment type="caution">
    <text evidence="7">The sequence shown here is derived from an EMBL/GenBank/DDBJ whole genome shotgun (WGS) entry which is preliminary data.</text>
</comment>
<evidence type="ECO:0000256" key="3">
    <source>
        <dbReference type="ARBA" id="ARBA00022630"/>
    </source>
</evidence>
<dbReference type="GO" id="GO:0008767">
    <property type="term" value="F:UDP-galactopyranose mutase activity"/>
    <property type="evidence" value="ECO:0007669"/>
    <property type="project" value="UniProtKB-EC"/>
</dbReference>
<name>A0ABT0C4B4_9BACT</name>
<evidence type="ECO:0000313" key="8">
    <source>
        <dbReference type="Proteomes" id="UP001165444"/>
    </source>
</evidence>
<keyword evidence="4" id="KW-0274">FAD</keyword>
<keyword evidence="5 7" id="KW-0413">Isomerase</keyword>
<feature type="domain" description="UDP-galactopyranose mutase C-terminal" evidence="6">
    <location>
        <begin position="149"/>
        <end position="349"/>
    </location>
</feature>
<dbReference type="EMBL" id="JAKZMM010000043">
    <property type="protein sequence ID" value="MCJ2381790.1"/>
    <property type="molecule type" value="Genomic_DNA"/>
</dbReference>
<dbReference type="EC" id="5.4.99.9" evidence="7"/>
<evidence type="ECO:0000256" key="4">
    <source>
        <dbReference type="ARBA" id="ARBA00022827"/>
    </source>
</evidence>
<dbReference type="NCBIfam" id="TIGR00031">
    <property type="entry name" value="UDP-GALP_mutase"/>
    <property type="match status" value="1"/>
</dbReference>
<dbReference type="PANTHER" id="PTHR21197">
    <property type="entry name" value="UDP-GALACTOPYRANOSE MUTASE"/>
    <property type="match status" value="1"/>
</dbReference>
<comment type="cofactor">
    <cofactor evidence="1">
        <name>FAD</name>
        <dbReference type="ChEBI" id="CHEBI:57692"/>
    </cofactor>
</comment>
<dbReference type="Pfam" id="PF13450">
    <property type="entry name" value="NAD_binding_8"/>
    <property type="match status" value="1"/>
</dbReference>
<organism evidence="7 8">
    <name type="scientific">Parabacteroides faecalis</name>
    <dbReference type="NCBI Taxonomy" id="2924040"/>
    <lineage>
        <taxon>Bacteria</taxon>
        <taxon>Pseudomonadati</taxon>
        <taxon>Bacteroidota</taxon>
        <taxon>Bacteroidia</taxon>
        <taxon>Bacteroidales</taxon>
        <taxon>Tannerellaceae</taxon>
        <taxon>Parabacteroides</taxon>
    </lineage>
</organism>
<dbReference type="Gene3D" id="3.40.50.720">
    <property type="entry name" value="NAD(P)-binding Rossmann-like Domain"/>
    <property type="match status" value="3"/>
</dbReference>
<keyword evidence="3" id="KW-0285">Flavoprotein</keyword>
<protein>
    <submittedName>
        <fullName evidence="7">UDP-galactopyranose mutase</fullName>
        <ecNumber evidence="7">5.4.99.9</ecNumber>
    </submittedName>
</protein>
<dbReference type="PANTHER" id="PTHR21197:SF0">
    <property type="entry name" value="UDP-GALACTOPYRANOSE MUTASE"/>
    <property type="match status" value="1"/>
</dbReference>
<dbReference type="RefSeq" id="WP_243326196.1">
    <property type="nucleotide sequence ID" value="NZ_JAKZMM010000043.1"/>
</dbReference>
<gene>
    <name evidence="7" type="primary">glf</name>
    <name evidence="7" type="ORF">MUN53_14450</name>
</gene>
<keyword evidence="8" id="KW-1185">Reference proteome</keyword>
<evidence type="ECO:0000259" key="6">
    <source>
        <dbReference type="Pfam" id="PF03275"/>
    </source>
</evidence>
<dbReference type="SUPFAM" id="SSF54373">
    <property type="entry name" value="FAD-linked reductases, C-terminal domain"/>
    <property type="match status" value="1"/>
</dbReference>
<evidence type="ECO:0000256" key="2">
    <source>
        <dbReference type="ARBA" id="ARBA00009321"/>
    </source>
</evidence>
<dbReference type="Pfam" id="PF03275">
    <property type="entry name" value="GLF"/>
    <property type="match status" value="1"/>
</dbReference>